<proteinExistence type="predicted"/>
<evidence type="ECO:0000256" key="2">
    <source>
        <dbReference type="SAM" id="MobiDB-lite"/>
    </source>
</evidence>
<sequence length="889" mass="91597">MNRREDLLELTPQALTALANAGFVKRAQREVAAGQLPTLSIDDQGVVTAVFDDGVETRFPPGVGLHDAHCNCPASGMCRHRVTLVLAWQAGFHTEDEADSSETPGTASAVGAASTEAPQPADAPSAEAGQGGAVAGTAAVNPGDADAGGAPPAAGAAGAKPASAGLASAGGKAAAPVRAAGGEARPREARPGEARPGEARPGEARPGEAFSPADFDDAALTTALGATALAQATRFAAQQPTVRVQPWQGADAPPLARLPMCTVRFFSRHNLQLARCDCVAGGRCAHVALAVWAFRQARPAPGEGERVLTLRGPVPFGAVAATASPDSALPADAVAAVAGAEPAAAVVSPRRARGAKAGAGLDTDSAEYAIVDARGDGFGLQSPAGLRVRAGLDALLAQLWLEGAAQPQLALAGRITALRADLQELGWQWLLDALDELEGQLHALAARSTRFDPLRLVDVSTELWARWRCAQHQWQRESQPGQAGAASAAAHEAVPAAEVLGRGVRGEVALDHLRLVSLGGALWSDAQAEGASVYLADPDTQSVLVLEREWPKAEAAAATTGSGPTPVPAPGAASASVAQTSLLQRRVVNVPLRQLLDSQIVTKAAKRRANGAVDIGGNKRQTGVLPLSATAWNELAPPLAQPDVQSLDAHLRQQVPPFVAPRHAATGAAAGVSGHLHVVRLADAELQHWWWDGARQTVHAVWTQATVMTHEAVLAGDGDPDTAERPAVLHVQLAYQPESPGAVDGLARALAGEWGAVQAVAGPAWRAQGEVRLQATAIVCAQRALALAAQPVAPQTMPSAEAGDDEDLRALALQNGLHHLSVLLRDGMRHQGGSWSQSAAEHAQLLRRAGFAQAAQALTALPGLALGANREAVLPRVTQLALLLRQLQA</sequence>
<evidence type="ECO:0000313" key="5">
    <source>
        <dbReference type="Proteomes" id="UP000196138"/>
    </source>
</evidence>
<keyword evidence="1" id="KW-0862">Zinc</keyword>
<dbReference type="GO" id="GO:0008270">
    <property type="term" value="F:zinc ion binding"/>
    <property type="evidence" value="ECO:0007669"/>
    <property type="project" value="UniProtKB-KW"/>
</dbReference>
<feature type="compositionally biased region" description="Low complexity" evidence="2">
    <location>
        <begin position="135"/>
        <end position="183"/>
    </location>
</feature>
<reference evidence="4 5" key="1">
    <citation type="submission" date="2017-05" db="EMBL/GenBank/DDBJ databases">
        <authorList>
            <person name="Song R."/>
            <person name="Chenine A.L."/>
            <person name="Ruprecht R.M."/>
        </authorList>
    </citation>
    <scope>NUCLEOTIDE SEQUENCE [LARGE SCALE GENOMIC DNA]</scope>
    <source>
        <strain evidence="4 5">DSM 26136</strain>
    </source>
</reference>
<dbReference type="Proteomes" id="UP000196138">
    <property type="component" value="Chromosome"/>
</dbReference>
<dbReference type="PROSITE" id="PS50966">
    <property type="entry name" value="ZF_SWIM"/>
    <property type="match status" value="1"/>
</dbReference>
<feature type="region of interest" description="Disordered" evidence="2">
    <location>
        <begin position="95"/>
        <end position="213"/>
    </location>
</feature>
<keyword evidence="1" id="KW-0863">Zinc-finger</keyword>
<name>A0A1Y0ENT4_9BURK</name>
<keyword evidence="1" id="KW-0479">Metal-binding</keyword>
<feature type="compositionally biased region" description="Basic and acidic residues" evidence="2">
    <location>
        <begin position="184"/>
        <end position="206"/>
    </location>
</feature>
<accession>A0A1Y0ENT4</accession>
<keyword evidence="5" id="KW-1185">Reference proteome</keyword>
<protein>
    <recommendedName>
        <fullName evidence="3">SWIM-type domain-containing protein</fullName>
    </recommendedName>
</protein>
<dbReference type="KEGG" id="cser:CCO03_09960"/>
<dbReference type="EMBL" id="CP021455">
    <property type="protein sequence ID" value="ARU04962.1"/>
    <property type="molecule type" value="Genomic_DNA"/>
</dbReference>
<gene>
    <name evidence="4" type="ORF">CCO03_09960</name>
</gene>
<evidence type="ECO:0000259" key="3">
    <source>
        <dbReference type="PROSITE" id="PS50966"/>
    </source>
</evidence>
<dbReference type="RefSeq" id="WP_087280565.1">
    <property type="nucleotide sequence ID" value="NZ_CP021455.1"/>
</dbReference>
<feature type="domain" description="SWIM-type" evidence="3">
    <location>
        <begin position="55"/>
        <end position="89"/>
    </location>
</feature>
<dbReference type="InterPro" id="IPR007527">
    <property type="entry name" value="Znf_SWIM"/>
</dbReference>
<organism evidence="4 5">
    <name type="scientific">Comamonas serinivorans</name>
    <dbReference type="NCBI Taxonomy" id="1082851"/>
    <lineage>
        <taxon>Bacteria</taxon>
        <taxon>Pseudomonadati</taxon>
        <taxon>Pseudomonadota</taxon>
        <taxon>Betaproteobacteria</taxon>
        <taxon>Burkholderiales</taxon>
        <taxon>Comamonadaceae</taxon>
        <taxon>Comamonas</taxon>
    </lineage>
</organism>
<dbReference type="AlphaFoldDB" id="A0A1Y0ENT4"/>
<evidence type="ECO:0000313" key="4">
    <source>
        <dbReference type="EMBL" id="ARU04962.1"/>
    </source>
</evidence>
<evidence type="ECO:0000256" key="1">
    <source>
        <dbReference type="PROSITE-ProRule" id="PRU00325"/>
    </source>
</evidence>